<evidence type="ECO:0000256" key="1">
    <source>
        <dbReference type="ARBA" id="ARBA00000815"/>
    </source>
</evidence>
<dbReference type="InterPro" id="IPR006146">
    <property type="entry name" value="5'-Nucleotdase_CS"/>
</dbReference>
<evidence type="ECO:0000256" key="5">
    <source>
        <dbReference type="ARBA" id="ARBA00022729"/>
    </source>
</evidence>
<dbReference type="AlphaFoldDB" id="A0AAN9BNR9"/>
<dbReference type="GO" id="GO:0006196">
    <property type="term" value="P:AMP catabolic process"/>
    <property type="evidence" value="ECO:0007669"/>
    <property type="project" value="TreeGrafter"/>
</dbReference>
<dbReference type="InterPro" id="IPR029052">
    <property type="entry name" value="Metallo-depent_PP-like"/>
</dbReference>
<protein>
    <recommendedName>
        <fullName evidence="3">5'-nucleotidase</fullName>
        <ecNumber evidence="3">3.1.3.5</ecNumber>
    </recommendedName>
</protein>
<gene>
    <name evidence="11" type="ORF">V1264_016316</name>
</gene>
<dbReference type="EMBL" id="JBAMIC010000004">
    <property type="protein sequence ID" value="KAK7108614.1"/>
    <property type="molecule type" value="Genomic_DNA"/>
</dbReference>
<dbReference type="Proteomes" id="UP001374579">
    <property type="component" value="Unassembled WGS sequence"/>
</dbReference>
<keyword evidence="12" id="KW-1185">Reference proteome</keyword>
<comment type="similarity">
    <text evidence="2 8">Belongs to the 5'-nucleotidase family.</text>
</comment>
<dbReference type="FunFam" id="3.90.780.10:FF:000001">
    <property type="entry name" value="NT5E isoform 3"/>
    <property type="match status" value="1"/>
</dbReference>
<dbReference type="FunFam" id="3.60.21.10:FF:000020">
    <property type="entry name" value="NT5E isoform 4"/>
    <property type="match status" value="1"/>
</dbReference>
<comment type="catalytic activity">
    <reaction evidence="1">
        <text>a ribonucleoside 5'-phosphate + H2O = a ribonucleoside + phosphate</text>
        <dbReference type="Rhea" id="RHEA:12484"/>
        <dbReference type="ChEBI" id="CHEBI:15377"/>
        <dbReference type="ChEBI" id="CHEBI:18254"/>
        <dbReference type="ChEBI" id="CHEBI:43474"/>
        <dbReference type="ChEBI" id="CHEBI:58043"/>
        <dbReference type="EC" id="3.1.3.5"/>
    </reaction>
</comment>
<dbReference type="Pfam" id="PF02872">
    <property type="entry name" value="5_nucleotid_C"/>
    <property type="match status" value="1"/>
</dbReference>
<evidence type="ECO:0000313" key="12">
    <source>
        <dbReference type="Proteomes" id="UP001374579"/>
    </source>
</evidence>
<comment type="caution">
    <text evidence="11">The sequence shown here is derived from an EMBL/GenBank/DDBJ whole genome shotgun (WGS) entry which is preliminary data.</text>
</comment>
<dbReference type="PROSITE" id="PS00786">
    <property type="entry name" value="5_NUCLEOTIDASE_2"/>
    <property type="match status" value="1"/>
</dbReference>
<dbReference type="EC" id="3.1.3.5" evidence="3"/>
<dbReference type="GO" id="GO:0005886">
    <property type="term" value="C:plasma membrane"/>
    <property type="evidence" value="ECO:0007669"/>
    <property type="project" value="TreeGrafter"/>
</dbReference>
<evidence type="ECO:0000259" key="9">
    <source>
        <dbReference type="Pfam" id="PF00149"/>
    </source>
</evidence>
<keyword evidence="5" id="KW-0732">Signal</keyword>
<evidence type="ECO:0000256" key="8">
    <source>
        <dbReference type="RuleBase" id="RU362119"/>
    </source>
</evidence>
<evidence type="ECO:0000256" key="4">
    <source>
        <dbReference type="ARBA" id="ARBA00022723"/>
    </source>
</evidence>
<keyword evidence="7 8" id="KW-0378">Hydrolase</keyword>
<name>A0AAN9BNR9_9CAEN</name>
<sequence length="556" mass="60662">MTFLHTNDVHARYEQYNKYGSSCTESDASQGQCFGGYARLAAAIKSLRAQNPDSLLLDGGDQYQGTLYFYKYGGNITSHFMNWVGYDVMTIGNHEFDREIEGLVSFLKAVNFSVVSANIDTSLEPDVTGLFRKSVVRTVAGRSVGIIGYTTEDTPFITSSGKLVFNSVTDSVTAEVQRLLRSGTEIIIAVGHAGFTVDKQVANIPGVDIVIGGHSNTFLYTGDPPSQEVPLGDYPHVVTRDDGTRGLVVQCYTMGKYLCVLSVTFSDAGDVIAYSGSPMLMNASVEQDLETMAELAPWKQGVANMTDTVVGRTLVNLEGDFTVCRARECNLGNVVADSMVFQNLRHPDELHWNDVSIALANGGAVRSSIGKGEITIADVISVLPFGNTIDAITLKGRHLRAALEHSVARLDPCLTENLFGGFLQVSGMRVRYNLTNPVGQRVVSVEVLCTKCHVPEFTTLDPDETYKLIVSSFIAKGGDGYSVIRDNLIEHHLLGDLDSDVLTEYVKAVSPIYKGIEGRIEFVDNSDVCDPISASVSHRPFRQLFLSVCLVSMYFR</sequence>
<evidence type="ECO:0000256" key="2">
    <source>
        <dbReference type="ARBA" id="ARBA00006654"/>
    </source>
</evidence>
<dbReference type="CDD" id="cd07409">
    <property type="entry name" value="MPP_CD73_N"/>
    <property type="match status" value="1"/>
</dbReference>
<dbReference type="Pfam" id="PF00149">
    <property type="entry name" value="Metallophos"/>
    <property type="match status" value="1"/>
</dbReference>
<evidence type="ECO:0000313" key="11">
    <source>
        <dbReference type="EMBL" id="KAK7108614.1"/>
    </source>
</evidence>
<feature type="domain" description="5'-Nucleotidase C-terminal" evidence="10">
    <location>
        <begin position="310"/>
        <end position="484"/>
    </location>
</feature>
<dbReference type="GO" id="GO:0000166">
    <property type="term" value="F:nucleotide binding"/>
    <property type="evidence" value="ECO:0007669"/>
    <property type="project" value="UniProtKB-KW"/>
</dbReference>
<dbReference type="SUPFAM" id="SSF55816">
    <property type="entry name" value="5'-nucleotidase (syn. UDP-sugar hydrolase), C-terminal domain"/>
    <property type="match status" value="1"/>
</dbReference>
<dbReference type="InterPro" id="IPR004843">
    <property type="entry name" value="Calcineurin-like_PHP"/>
</dbReference>
<dbReference type="InterPro" id="IPR036907">
    <property type="entry name" value="5'-Nucleotdase_C_sf"/>
</dbReference>
<evidence type="ECO:0000259" key="10">
    <source>
        <dbReference type="Pfam" id="PF02872"/>
    </source>
</evidence>
<dbReference type="PANTHER" id="PTHR11575:SF24">
    <property type="entry name" value="5'-NUCLEOTIDASE"/>
    <property type="match status" value="1"/>
</dbReference>
<dbReference type="GO" id="GO:0008253">
    <property type="term" value="F:5'-nucleotidase activity"/>
    <property type="evidence" value="ECO:0007669"/>
    <property type="project" value="UniProtKB-EC"/>
</dbReference>
<dbReference type="InterPro" id="IPR006179">
    <property type="entry name" value="5_nucleotidase/apyrase"/>
</dbReference>
<dbReference type="SUPFAM" id="SSF56300">
    <property type="entry name" value="Metallo-dependent phosphatases"/>
    <property type="match status" value="1"/>
</dbReference>
<evidence type="ECO:0000256" key="7">
    <source>
        <dbReference type="ARBA" id="ARBA00022801"/>
    </source>
</evidence>
<organism evidence="11 12">
    <name type="scientific">Littorina saxatilis</name>
    <dbReference type="NCBI Taxonomy" id="31220"/>
    <lineage>
        <taxon>Eukaryota</taxon>
        <taxon>Metazoa</taxon>
        <taxon>Spiralia</taxon>
        <taxon>Lophotrochozoa</taxon>
        <taxon>Mollusca</taxon>
        <taxon>Gastropoda</taxon>
        <taxon>Caenogastropoda</taxon>
        <taxon>Littorinimorpha</taxon>
        <taxon>Littorinoidea</taxon>
        <taxon>Littorinidae</taxon>
        <taxon>Littorina</taxon>
    </lineage>
</organism>
<reference evidence="11 12" key="1">
    <citation type="submission" date="2024-02" db="EMBL/GenBank/DDBJ databases">
        <title>Chromosome-scale genome assembly of the rough periwinkle Littorina saxatilis.</title>
        <authorList>
            <person name="De Jode A."/>
            <person name="Faria R."/>
            <person name="Formenti G."/>
            <person name="Sims Y."/>
            <person name="Smith T.P."/>
            <person name="Tracey A."/>
            <person name="Wood J.M.D."/>
            <person name="Zagrodzka Z.B."/>
            <person name="Johannesson K."/>
            <person name="Butlin R.K."/>
            <person name="Leder E.H."/>
        </authorList>
    </citation>
    <scope>NUCLEOTIDE SEQUENCE [LARGE SCALE GENOMIC DNA]</scope>
    <source>
        <strain evidence="11">Snail1</strain>
        <tissue evidence="11">Muscle</tissue>
    </source>
</reference>
<dbReference type="InterPro" id="IPR008334">
    <property type="entry name" value="5'-Nucleotdase_C"/>
</dbReference>
<accession>A0AAN9BNR9</accession>
<dbReference type="PANTHER" id="PTHR11575">
    <property type="entry name" value="5'-NUCLEOTIDASE-RELATED"/>
    <property type="match status" value="1"/>
</dbReference>
<keyword evidence="4" id="KW-0479">Metal-binding</keyword>
<dbReference type="Gene3D" id="3.60.21.10">
    <property type="match status" value="1"/>
</dbReference>
<keyword evidence="6 8" id="KW-0547">Nucleotide-binding</keyword>
<proteinExistence type="inferred from homology"/>
<dbReference type="PRINTS" id="PR01607">
    <property type="entry name" value="APYRASEFAMLY"/>
</dbReference>
<evidence type="ECO:0000256" key="3">
    <source>
        <dbReference type="ARBA" id="ARBA00012643"/>
    </source>
</evidence>
<evidence type="ECO:0000256" key="6">
    <source>
        <dbReference type="ARBA" id="ARBA00022741"/>
    </source>
</evidence>
<dbReference type="Gene3D" id="3.90.780.10">
    <property type="entry name" value="5'-Nucleotidase, C-terminal domain"/>
    <property type="match status" value="1"/>
</dbReference>
<feature type="domain" description="Calcineurin-like phosphoesterase" evidence="9">
    <location>
        <begin position="1"/>
        <end position="215"/>
    </location>
</feature>
<dbReference type="GO" id="GO:0046872">
    <property type="term" value="F:metal ion binding"/>
    <property type="evidence" value="ECO:0007669"/>
    <property type="project" value="UniProtKB-KW"/>
</dbReference>